<proteinExistence type="predicted"/>
<reference evidence="2" key="2">
    <citation type="submission" date="2020-02" db="EMBL/GenBank/DDBJ databases">
        <title>Identification and distribution of gene clusters putatively required for synthesis of sphingolipid metabolism inhibitors in phylogenetically diverse species of the filamentous fungus Fusarium.</title>
        <authorList>
            <person name="Kim H.-S."/>
            <person name="Busman M."/>
            <person name="Brown D.W."/>
            <person name="Divon H."/>
            <person name="Uhlig S."/>
            <person name="Proctor R.H."/>
        </authorList>
    </citation>
    <scope>NUCLEOTIDE SEQUENCE</scope>
    <source>
        <strain evidence="2">NRRL 25174</strain>
    </source>
</reference>
<dbReference type="Proteomes" id="UP000730481">
    <property type="component" value="Unassembled WGS sequence"/>
</dbReference>
<feature type="region of interest" description="Disordered" evidence="1">
    <location>
        <begin position="135"/>
        <end position="160"/>
    </location>
</feature>
<reference evidence="2" key="1">
    <citation type="journal article" date="2017" name="Mycologia">
        <title>Fusarium algeriense, sp. nov., a novel toxigenic crown rot pathogen of durum wheat from Algeria is nested in the Fusarium burgessii species complex.</title>
        <authorList>
            <person name="Laraba I."/>
            <person name="Keddad A."/>
            <person name="Boureghda H."/>
            <person name="Abdallah N."/>
            <person name="Vaughan M.M."/>
            <person name="Proctor R.H."/>
            <person name="Busman M."/>
            <person name="O'Donnell K."/>
        </authorList>
    </citation>
    <scope>NUCLEOTIDE SEQUENCE</scope>
    <source>
        <strain evidence="2">NRRL 25174</strain>
    </source>
</reference>
<protein>
    <submittedName>
        <fullName evidence="2">Uncharacterized protein</fullName>
    </submittedName>
</protein>
<dbReference type="OrthoDB" id="5105866at2759"/>
<dbReference type="EMBL" id="PVQB02000193">
    <property type="protein sequence ID" value="KAF4341440.1"/>
    <property type="molecule type" value="Genomic_DNA"/>
</dbReference>
<name>A0A9P5DZR4_9HYPO</name>
<evidence type="ECO:0000313" key="3">
    <source>
        <dbReference type="Proteomes" id="UP000730481"/>
    </source>
</evidence>
<comment type="caution">
    <text evidence="2">The sequence shown here is derived from an EMBL/GenBank/DDBJ whole genome shotgun (WGS) entry which is preliminary data.</text>
</comment>
<organism evidence="2 3">
    <name type="scientific">Fusarium beomiforme</name>
    <dbReference type="NCBI Taxonomy" id="44412"/>
    <lineage>
        <taxon>Eukaryota</taxon>
        <taxon>Fungi</taxon>
        <taxon>Dikarya</taxon>
        <taxon>Ascomycota</taxon>
        <taxon>Pezizomycotina</taxon>
        <taxon>Sordariomycetes</taxon>
        <taxon>Hypocreomycetidae</taxon>
        <taxon>Hypocreales</taxon>
        <taxon>Nectriaceae</taxon>
        <taxon>Fusarium</taxon>
        <taxon>Fusarium burgessii species complex</taxon>
    </lineage>
</organism>
<gene>
    <name evidence="2" type="ORF">FBEOM_4601</name>
</gene>
<accession>A0A9P5DZR4</accession>
<sequence>MAWVPGNTKLPQLCAKVEDYDPDRFICDSCSEKEIFDICVSSERMGHVLFCFVKHIEAMDHLNKEEYQSMLKTIRLRKKAKRAIASLAREDHPDTMKEQRAEHMNARHLAEHAGTQQGFNSMSHGIDNSTATGVAQMPARCGPKEMPEDCIWNPPSDGEN</sequence>
<evidence type="ECO:0000256" key="1">
    <source>
        <dbReference type="SAM" id="MobiDB-lite"/>
    </source>
</evidence>
<dbReference type="AlphaFoldDB" id="A0A9P5DZR4"/>
<keyword evidence="3" id="KW-1185">Reference proteome</keyword>
<evidence type="ECO:0000313" key="2">
    <source>
        <dbReference type="EMBL" id="KAF4341440.1"/>
    </source>
</evidence>